<dbReference type="PANTHER" id="PTHR43875">
    <property type="entry name" value="MALTODEXTRIN IMPORT ATP-BINDING PROTEIN MSMX"/>
    <property type="match status" value="1"/>
</dbReference>
<dbReference type="InterPro" id="IPR015855">
    <property type="entry name" value="ABC_transpr_MalK-like"/>
</dbReference>
<keyword evidence="4" id="KW-0762">Sugar transport</keyword>
<keyword evidence="13" id="KW-1185">Reference proteome</keyword>
<dbReference type="GO" id="GO:0015794">
    <property type="term" value="P:glycerol-3-phosphate transmembrane transport"/>
    <property type="evidence" value="ECO:0007669"/>
    <property type="project" value="TreeGrafter"/>
</dbReference>
<dbReference type="SUPFAM" id="SSF52540">
    <property type="entry name" value="P-loop containing nucleoside triphosphate hydrolases"/>
    <property type="match status" value="1"/>
</dbReference>
<evidence type="ECO:0000256" key="3">
    <source>
        <dbReference type="ARBA" id="ARBA00022519"/>
    </source>
</evidence>
<dbReference type="EMBL" id="CABVPX010000037">
    <property type="protein sequence ID" value="VWC31396.1"/>
    <property type="molecule type" value="Genomic_DNA"/>
</dbReference>
<dbReference type="Pfam" id="PF17912">
    <property type="entry name" value="OB_MalK"/>
    <property type="match status" value="1"/>
</dbReference>
<evidence type="ECO:0000256" key="2">
    <source>
        <dbReference type="ARBA" id="ARBA00022475"/>
    </source>
</evidence>
<dbReference type="Gene3D" id="2.40.50.140">
    <property type="entry name" value="Nucleic acid-binding proteins"/>
    <property type="match status" value="1"/>
</dbReference>
<evidence type="ECO:0000256" key="5">
    <source>
        <dbReference type="ARBA" id="ARBA00022741"/>
    </source>
</evidence>
<dbReference type="GO" id="GO:0001407">
    <property type="term" value="P:glycerophosphodiester transmembrane transport"/>
    <property type="evidence" value="ECO:0007669"/>
    <property type="project" value="TreeGrafter"/>
</dbReference>
<dbReference type="NCBIfam" id="NF008653">
    <property type="entry name" value="PRK11650.1"/>
    <property type="match status" value="1"/>
</dbReference>
<dbReference type="GO" id="GO:0140359">
    <property type="term" value="F:ABC-type transporter activity"/>
    <property type="evidence" value="ECO:0007669"/>
    <property type="project" value="InterPro"/>
</dbReference>
<evidence type="ECO:0000259" key="9">
    <source>
        <dbReference type="PROSITE" id="PS50893"/>
    </source>
</evidence>
<dbReference type="AlphaFoldDB" id="A0A9Q9SPU1"/>
<protein>
    <submittedName>
        <fullName evidence="10">Sn-glycerol-3-phosphate import ATP-binding protein UgpC</fullName>
    </submittedName>
</protein>
<sequence>MAALSLKGVRKSYDGKQHVLHGIDVEIADGEFIVLVGPSGCGKSTLLRMIAGLESVTDGEIAIGERVVNTLEPKDRDIAMVFQNYALYPHMTVAQNMGYGLKIRGIERATIDSRVAAAAKILELEPLLARRPRELSGGQRQRVAMGRAIVREPSVFLFDEPLSNLDAKLRVQMRLEIQRLHARLGTTSVYVTHDQIEAMTLAQRVIVMNRGYAEQIGAPVDVYEKPATVFVAGFIGSPAMNLMNGRLSEDGTTFTVAGGGPALPVAGAPGIGTEIATGRDWVLGVRPEHMTPQPGVAQATLPVDSCELLGADNLAHGRWGDHDVAVRLPHADRPARGTGLAAALPAHRLHFFDPETGKRAG</sequence>
<organism evidence="10 12">
    <name type="scientific">Burkholderia arboris</name>
    <dbReference type="NCBI Taxonomy" id="488730"/>
    <lineage>
        <taxon>Bacteria</taxon>
        <taxon>Pseudomonadati</taxon>
        <taxon>Pseudomonadota</taxon>
        <taxon>Betaproteobacteria</taxon>
        <taxon>Burkholderiales</taxon>
        <taxon>Burkholderiaceae</taxon>
        <taxon>Burkholderia</taxon>
        <taxon>Burkholderia cepacia complex</taxon>
    </lineage>
</organism>
<dbReference type="Gene3D" id="3.40.50.300">
    <property type="entry name" value="P-loop containing nucleotide triphosphate hydrolases"/>
    <property type="match status" value="1"/>
</dbReference>
<dbReference type="GO" id="GO:0016887">
    <property type="term" value="F:ATP hydrolysis activity"/>
    <property type="evidence" value="ECO:0007669"/>
    <property type="project" value="InterPro"/>
</dbReference>
<dbReference type="SMART" id="SM00382">
    <property type="entry name" value="AAA"/>
    <property type="match status" value="1"/>
</dbReference>
<dbReference type="GO" id="GO:0005524">
    <property type="term" value="F:ATP binding"/>
    <property type="evidence" value="ECO:0007669"/>
    <property type="project" value="UniProtKB-KW"/>
</dbReference>
<keyword evidence="8" id="KW-0472">Membrane</keyword>
<feature type="domain" description="ABC transporter" evidence="9">
    <location>
        <begin position="4"/>
        <end position="235"/>
    </location>
</feature>
<dbReference type="EMBL" id="CP109821">
    <property type="protein sequence ID" value="XAE48385.1"/>
    <property type="molecule type" value="Genomic_DNA"/>
</dbReference>
<evidence type="ECO:0000256" key="6">
    <source>
        <dbReference type="ARBA" id="ARBA00022840"/>
    </source>
</evidence>
<evidence type="ECO:0000313" key="10">
    <source>
        <dbReference type="EMBL" id="VWC31396.1"/>
    </source>
</evidence>
<keyword evidence="5" id="KW-0547">Nucleotide-binding</keyword>
<dbReference type="InterPro" id="IPR003439">
    <property type="entry name" value="ABC_transporter-like_ATP-bd"/>
</dbReference>
<dbReference type="Pfam" id="PF00005">
    <property type="entry name" value="ABC_tran"/>
    <property type="match status" value="1"/>
</dbReference>
<dbReference type="InterPro" id="IPR003593">
    <property type="entry name" value="AAA+_ATPase"/>
</dbReference>
<dbReference type="InterPro" id="IPR008995">
    <property type="entry name" value="Mo/tungstate-bd_C_term_dom"/>
</dbReference>
<dbReference type="SUPFAM" id="SSF50331">
    <property type="entry name" value="MOP-like"/>
    <property type="match status" value="1"/>
</dbReference>
<name>A0A9Q9SPU1_9BURK</name>
<dbReference type="PROSITE" id="PS50893">
    <property type="entry name" value="ABC_TRANSPORTER_2"/>
    <property type="match status" value="1"/>
</dbReference>
<keyword evidence="3" id="KW-0997">Cell inner membrane</keyword>
<evidence type="ECO:0000256" key="8">
    <source>
        <dbReference type="ARBA" id="ARBA00023136"/>
    </source>
</evidence>
<dbReference type="Proteomes" id="UP000494172">
    <property type="component" value="Unassembled WGS sequence"/>
</dbReference>
<dbReference type="InterPro" id="IPR047641">
    <property type="entry name" value="ABC_transpr_MalK/UgpC-like"/>
</dbReference>
<gene>
    <name evidence="10" type="ORF">BAR24066_06367</name>
    <name evidence="11" type="ORF">OHZ10_01820</name>
</gene>
<reference evidence="10 12" key="1">
    <citation type="submission" date="2019-09" db="EMBL/GenBank/DDBJ databases">
        <authorList>
            <person name="Depoorter E."/>
        </authorList>
    </citation>
    <scope>NUCLEOTIDE SEQUENCE [LARGE SCALE GENOMIC DNA]</scope>
    <source>
        <strain evidence="10">LMG 24066</strain>
    </source>
</reference>
<evidence type="ECO:0000313" key="11">
    <source>
        <dbReference type="EMBL" id="XAE48385.1"/>
    </source>
</evidence>
<dbReference type="InterPro" id="IPR027417">
    <property type="entry name" value="P-loop_NTPase"/>
</dbReference>
<reference evidence="11 13" key="2">
    <citation type="submission" date="2022-10" db="EMBL/GenBank/DDBJ databases">
        <title>Genomic of Burkholderia cepacia PN-1.</title>
        <authorList>
            <person name="Yang Y."/>
            <person name="Guan H."/>
            <person name="Huang J."/>
        </authorList>
    </citation>
    <scope>NUCLEOTIDE SEQUENCE [LARGE SCALE GENOMIC DNA]</scope>
    <source>
        <strain evidence="11 13">PN-1</strain>
    </source>
</reference>
<evidence type="ECO:0000256" key="1">
    <source>
        <dbReference type="ARBA" id="ARBA00022448"/>
    </source>
</evidence>
<dbReference type="Proteomes" id="UP001448498">
    <property type="component" value="Chromosome 1"/>
</dbReference>
<dbReference type="Gene3D" id="2.40.50.100">
    <property type="match status" value="1"/>
</dbReference>
<keyword evidence="1" id="KW-0813">Transport</keyword>
<dbReference type="GO" id="GO:0008643">
    <property type="term" value="P:carbohydrate transport"/>
    <property type="evidence" value="ECO:0007669"/>
    <property type="project" value="InterPro"/>
</dbReference>
<evidence type="ECO:0000256" key="4">
    <source>
        <dbReference type="ARBA" id="ARBA00022597"/>
    </source>
</evidence>
<dbReference type="RefSeq" id="WP_059232592.1">
    <property type="nucleotide sequence ID" value="NZ_CABVPX010000037.1"/>
</dbReference>
<dbReference type="PROSITE" id="PS00211">
    <property type="entry name" value="ABC_TRANSPORTER_1"/>
    <property type="match status" value="1"/>
</dbReference>
<dbReference type="GO" id="GO:0055052">
    <property type="term" value="C:ATP-binding cassette (ABC) transporter complex, substrate-binding subunit-containing"/>
    <property type="evidence" value="ECO:0007669"/>
    <property type="project" value="TreeGrafter"/>
</dbReference>
<dbReference type="InterPro" id="IPR012340">
    <property type="entry name" value="NA-bd_OB-fold"/>
</dbReference>
<evidence type="ECO:0000313" key="13">
    <source>
        <dbReference type="Proteomes" id="UP001448498"/>
    </source>
</evidence>
<accession>A0A9Q9SPU1</accession>
<dbReference type="FunFam" id="3.40.50.300:FF:000042">
    <property type="entry name" value="Maltose/maltodextrin ABC transporter, ATP-binding protein"/>
    <property type="match status" value="1"/>
</dbReference>
<keyword evidence="6 10" id="KW-0067">ATP-binding</keyword>
<proteinExistence type="predicted"/>
<evidence type="ECO:0000256" key="7">
    <source>
        <dbReference type="ARBA" id="ARBA00022967"/>
    </source>
</evidence>
<dbReference type="InterPro" id="IPR017871">
    <property type="entry name" value="ABC_transporter-like_CS"/>
</dbReference>
<dbReference type="CDD" id="cd03301">
    <property type="entry name" value="ABC_MalK_N"/>
    <property type="match status" value="1"/>
</dbReference>
<keyword evidence="2" id="KW-1003">Cell membrane</keyword>
<dbReference type="PANTHER" id="PTHR43875:SF12">
    <property type="entry name" value="SN-GLYCEROL-3-PHOSPHATE IMPORT ATP-BINDING PROTEIN UGPC"/>
    <property type="match status" value="1"/>
</dbReference>
<dbReference type="InterPro" id="IPR040582">
    <property type="entry name" value="OB_MalK-like"/>
</dbReference>
<evidence type="ECO:0000313" key="12">
    <source>
        <dbReference type="Proteomes" id="UP000494172"/>
    </source>
</evidence>
<keyword evidence="7" id="KW-1278">Translocase</keyword>